<reference evidence="2 3" key="1">
    <citation type="journal article" date="2008" name="Nature">
        <title>The genome of Laccaria bicolor provides insights into mycorrhizal symbiosis.</title>
        <authorList>
            <person name="Martin F."/>
            <person name="Aerts A."/>
            <person name="Ahren D."/>
            <person name="Brun A."/>
            <person name="Danchin E.G.J."/>
            <person name="Duchaussoy F."/>
            <person name="Gibon J."/>
            <person name="Kohler A."/>
            <person name="Lindquist E."/>
            <person name="Pereda V."/>
            <person name="Salamov A."/>
            <person name="Shapiro H.J."/>
            <person name="Wuyts J."/>
            <person name="Blaudez D."/>
            <person name="Buee M."/>
            <person name="Brokstein P."/>
            <person name="Canbaeck B."/>
            <person name="Cohen D."/>
            <person name="Courty P.E."/>
            <person name="Coutinho P.M."/>
            <person name="Delaruelle C."/>
            <person name="Detter J.C."/>
            <person name="Deveau A."/>
            <person name="DiFazio S."/>
            <person name="Duplessis S."/>
            <person name="Fraissinet-Tachet L."/>
            <person name="Lucic E."/>
            <person name="Frey-Klett P."/>
            <person name="Fourrey C."/>
            <person name="Feussner I."/>
            <person name="Gay G."/>
            <person name="Grimwood J."/>
            <person name="Hoegger P.J."/>
            <person name="Jain P."/>
            <person name="Kilaru S."/>
            <person name="Labbe J."/>
            <person name="Lin Y.C."/>
            <person name="Legue V."/>
            <person name="Le Tacon F."/>
            <person name="Marmeisse R."/>
            <person name="Melayah D."/>
            <person name="Montanini B."/>
            <person name="Muratet M."/>
            <person name="Nehls U."/>
            <person name="Niculita-Hirzel H."/>
            <person name="Oudot-Le Secq M.P."/>
            <person name="Peter M."/>
            <person name="Quesneville H."/>
            <person name="Rajashekar B."/>
            <person name="Reich M."/>
            <person name="Rouhier N."/>
            <person name="Schmutz J."/>
            <person name="Yin T."/>
            <person name="Chalot M."/>
            <person name="Henrissat B."/>
            <person name="Kuees U."/>
            <person name="Lucas S."/>
            <person name="Van de Peer Y."/>
            <person name="Podila G.K."/>
            <person name="Polle A."/>
            <person name="Pukkila P.J."/>
            <person name="Richardson P.M."/>
            <person name="Rouze P."/>
            <person name="Sanders I.R."/>
            <person name="Stajich J.E."/>
            <person name="Tunlid A."/>
            <person name="Tuskan G."/>
            <person name="Grigoriev I.V."/>
        </authorList>
    </citation>
    <scope>NUCLEOTIDE SEQUENCE [LARGE SCALE GENOMIC DNA]</scope>
    <source>
        <strain evidence="3">S238N-H82 / ATCC MYA-4686</strain>
    </source>
</reference>
<dbReference type="KEGG" id="lbc:LACBIDRAFT_307093"/>
<dbReference type="InParanoid" id="B0DPD3"/>
<keyword evidence="3" id="KW-1185">Reference proteome</keyword>
<dbReference type="GeneID" id="6081367"/>
<dbReference type="Proteomes" id="UP000001194">
    <property type="component" value="Unassembled WGS sequence"/>
</dbReference>
<evidence type="ECO:0000313" key="2">
    <source>
        <dbReference type="EMBL" id="EDR03597.1"/>
    </source>
</evidence>
<feature type="signal peptide" evidence="1">
    <location>
        <begin position="1"/>
        <end position="21"/>
    </location>
</feature>
<dbReference type="EMBL" id="DS547123">
    <property type="protein sequence ID" value="EDR03597.1"/>
    <property type="molecule type" value="Genomic_DNA"/>
</dbReference>
<evidence type="ECO:0000313" key="3">
    <source>
        <dbReference type="Proteomes" id="UP000001194"/>
    </source>
</evidence>
<proteinExistence type="predicted"/>
<gene>
    <name evidence="2" type="ORF">LACBIDRAFT_307093</name>
</gene>
<protein>
    <submittedName>
        <fullName evidence="2">Predicted protein</fullName>
    </submittedName>
</protein>
<keyword evidence="1" id="KW-0732">Signal</keyword>
<sequence length="64" mass="7260">MYLTHVPGLLQLLFFVLPFQCDPISRTQVLRGSSARRVQVPIYLLLKVLVLAVKLVRTSSGFLF</sequence>
<organism evidence="3">
    <name type="scientific">Laccaria bicolor (strain S238N-H82 / ATCC MYA-4686)</name>
    <name type="common">Bicoloured deceiver</name>
    <name type="synonym">Laccaria laccata var. bicolor</name>
    <dbReference type="NCBI Taxonomy" id="486041"/>
    <lineage>
        <taxon>Eukaryota</taxon>
        <taxon>Fungi</taxon>
        <taxon>Dikarya</taxon>
        <taxon>Basidiomycota</taxon>
        <taxon>Agaricomycotina</taxon>
        <taxon>Agaricomycetes</taxon>
        <taxon>Agaricomycetidae</taxon>
        <taxon>Agaricales</taxon>
        <taxon>Agaricineae</taxon>
        <taxon>Hydnangiaceae</taxon>
        <taxon>Laccaria</taxon>
    </lineage>
</organism>
<accession>B0DPD3</accession>
<dbReference type="HOGENOM" id="CLU_2868051_0_0_1"/>
<feature type="chain" id="PRO_5002748750" evidence="1">
    <location>
        <begin position="22"/>
        <end position="64"/>
    </location>
</feature>
<name>B0DPD3_LACBS</name>
<evidence type="ECO:0000256" key="1">
    <source>
        <dbReference type="SAM" id="SignalP"/>
    </source>
</evidence>
<dbReference type="RefSeq" id="XP_001885745.1">
    <property type="nucleotide sequence ID" value="XM_001885710.1"/>
</dbReference>
<dbReference type="AlphaFoldDB" id="B0DPD3"/>